<feature type="domain" description="PNPLA" evidence="5">
    <location>
        <begin position="13"/>
        <end position="173"/>
    </location>
</feature>
<proteinExistence type="predicted"/>
<evidence type="ECO:0000256" key="4">
    <source>
        <dbReference type="PROSITE-ProRule" id="PRU01161"/>
    </source>
</evidence>
<dbReference type="HOGENOM" id="CLU_047251_2_0_5"/>
<dbReference type="Proteomes" id="UP000006377">
    <property type="component" value="Chromosome"/>
</dbReference>
<comment type="caution">
    <text evidence="4">Lacks conserved residue(s) required for the propagation of feature annotation.</text>
</comment>
<evidence type="ECO:0000313" key="6">
    <source>
        <dbReference type="EMBL" id="ABS64270.1"/>
    </source>
</evidence>
<feature type="active site" description="Proton acceptor" evidence="4">
    <location>
        <position position="160"/>
    </location>
</feature>
<dbReference type="PANTHER" id="PTHR14226:SF76">
    <property type="entry name" value="NTE FAMILY PROTEIN RSSA"/>
    <property type="match status" value="1"/>
</dbReference>
<dbReference type="PANTHER" id="PTHR14226">
    <property type="entry name" value="NEUROPATHY TARGET ESTERASE/SWISS CHEESE D.MELANOGASTER"/>
    <property type="match status" value="1"/>
</dbReference>
<sequence>MKQLRMPRPKIGIALGAGVARGWTHIGVLKTLKRAGIEADIVSGTSIGALVGGCLVADKLEPLEDFARSLTRRRMLGLLDFRFRSSGLIGDSKLAELMREQLADINIEDLKQIFVGVSTELTTGHELWLHKGNLIQAIRASYALPGVFPPVAVDGRWLIDGALVNPVPVSVARALGARVVIAVNLNTDPFDPAARRRAHEAVYPGYIRSSPPRLPDDDLFHDIEEKIEEELNLQNAAEQEEDGAATEGAAELVKDAAETTPAVADRIRQGLKNFSWKRNPESELMRRVVGGSQRGPGIASVMLASLNIVQDRLARMRMAGDPPDIMIAPQVGHLSLLDFDRADELIRLGEEAAEEAIPRILETIEIMQ</sequence>
<evidence type="ECO:0000256" key="2">
    <source>
        <dbReference type="ARBA" id="ARBA00022963"/>
    </source>
</evidence>
<dbReference type="PROSITE" id="PS51635">
    <property type="entry name" value="PNPLA"/>
    <property type="match status" value="1"/>
</dbReference>
<evidence type="ECO:0000256" key="1">
    <source>
        <dbReference type="ARBA" id="ARBA00022801"/>
    </source>
</evidence>
<keyword evidence="2 4" id="KW-0442">Lipid degradation</keyword>
<dbReference type="InterPro" id="IPR050301">
    <property type="entry name" value="NTE"/>
</dbReference>
<protein>
    <submittedName>
        <fullName evidence="6">Patatin</fullName>
    </submittedName>
</protein>
<keyword evidence="7" id="KW-1185">Reference proteome</keyword>
<keyword evidence="1 4" id="KW-0378">Hydrolase</keyword>
<dbReference type="InterPro" id="IPR016035">
    <property type="entry name" value="Acyl_Trfase/lysoPLipase"/>
</dbReference>
<dbReference type="SUPFAM" id="SSF52151">
    <property type="entry name" value="FabD/lysophospholipase-like"/>
    <property type="match status" value="1"/>
</dbReference>
<evidence type="ECO:0000256" key="3">
    <source>
        <dbReference type="ARBA" id="ARBA00023098"/>
    </source>
</evidence>
<keyword evidence="3 4" id="KW-0443">Lipid metabolism</keyword>
<dbReference type="STRING" id="402881.Plav_2662"/>
<dbReference type="eggNOG" id="COG1752">
    <property type="taxonomic scope" value="Bacteria"/>
</dbReference>
<gene>
    <name evidence="6" type="ordered locus">Plav_2662</name>
</gene>
<feature type="short sequence motif" description="GXSXG" evidence="4">
    <location>
        <begin position="44"/>
        <end position="48"/>
    </location>
</feature>
<dbReference type="EMBL" id="CP000774">
    <property type="protein sequence ID" value="ABS64270.1"/>
    <property type="molecule type" value="Genomic_DNA"/>
</dbReference>
<accession>A7HWI7</accession>
<reference evidence="6 7" key="1">
    <citation type="journal article" date="2011" name="Stand. Genomic Sci.">
        <title>Complete genome sequence of Parvibaculum lavamentivorans type strain (DS-1(T)).</title>
        <authorList>
            <person name="Schleheck D."/>
            <person name="Weiss M."/>
            <person name="Pitluck S."/>
            <person name="Bruce D."/>
            <person name="Land M.L."/>
            <person name="Han S."/>
            <person name="Saunders E."/>
            <person name="Tapia R."/>
            <person name="Detter C."/>
            <person name="Brettin T."/>
            <person name="Han J."/>
            <person name="Woyke T."/>
            <person name="Goodwin L."/>
            <person name="Pennacchio L."/>
            <person name="Nolan M."/>
            <person name="Cook A.M."/>
            <person name="Kjelleberg S."/>
            <person name="Thomas T."/>
        </authorList>
    </citation>
    <scope>NUCLEOTIDE SEQUENCE [LARGE SCALE GENOMIC DNA]</scope>
    <source>
        <strain evidence="7">DS-1 / DSM 13023 / NCIMB 13966</strain>
    </source>
</reference>
<dbReference type="KEGG" id="pla:Plav_2662"/>
<dbReference type="Gene3D" id="3.40.1090.10">
    <property type="entry name" value="Cytosolic phospholipase A2 catalytic domain"/>
    <property type="match status" value="1"/>
</dbReference>
<dbReference type="GO" id="GO:0016787">
    <property type="term" value="F:hydrolase activity"/>
    <property type="evidence" value="ECO:0007669"/>
    <property type="project" value="UniProtKB-UniRule"/>
</dbReference>
<evidence type="ECO:0000259" key="5">
    <source>
        <dbReference type="PROSITE" id="PS51635"/>
    </source>
</evidence>
<feature type="active site" description="Nucleophile" evidence="4">
    <location>
        <position position="46"/>
    </location>
</feature>
<evidence type="ECO:0000313" key="7">
    <source>
        <dbReference type="Proteomes" id="UP000006377"/>
    </source>
</evidence>
<dbReference type="AlphaFoldDB" id="A7HWI7"/>
<dbReference type="Pfam" id="PF01734">
    <property type="entry name" value="Patatin"/>
    <property type="match status" value="1"/>
</dbReference>
<dbReference type="InterPro" id="IPR002641">
    <property type="entry name" value="PNPLA_dom"/>
</dbReference>
<organism evidence="6 7">
    <name type="scientific">Parvibaculum lavamentivorans (strain DS-1 / DSM 13023 / NCIMB 13966)</name>
    <dbReference type="NCBI Taxonomy" id="402881"/>
    <lineage>
        <taxon>Bacteria</taxon>
        <taxon>Pseudomonadati</taxon>
        <taxon>Pseudomonadota</taxon>
        <taxon>Alphaproteobacteria</taxon>
        <taxon>Hyphomicrobiales</taxon>
        <taxon>Parvibaculaceae</taxon>
        <taxon>Parvibaculum</taxon>
    </lineage>
</organism>
<dbReference type="GO" id="GO:0016042">
    <property type="term" value="P:lipid catabolic process"/>
    <property type="evidence" value="ECO:0007669"/>
    <property type="project" value="UniProtKB-UniRule"/>
</dbReference>
<feature type="short sequence motif" description="DGA/G" evidence="4">
    <location>
        <begin position="160"/>
        <end position="162"/>
    </location>
</feature>
<name>A7HWI7_PARL1</name>